<reference evidence="1 2" key="1">
    <citation type="journal article" date="2019" name="Sci. Rep.">
        <title>Orb-weaving spider Araneus ventricosus genome elucidates the spidroin gene catalogue.</title>
        <authorList>
            <person name="Kono N."/>
            <person name="Nakamura H."/>
            <person name="Ohtoshi R."/>
            <person name="Moran D.A.P."/>
            <person name="Shinohara A."/>
            <person name="Yoshida Y."/>
            <person name="Fujiwara M."/>
            <person name="Mori M."/>
            <person name="Tomita M."/>
            <person name="Arakawa K."/>
        </authorList>
    </citation>
    <scope>NUCLEOTIDE SEQUENCE [LARGE SCALE GENOMIC DNA]</scope>
</reference>
<name>A0A4Y2TQN0_ARAVE</name>
<dbReference type="Proteomes" id="UP000499080">
    <property type="component" value="Unassembled WGS sequence"/>
</dbReference>
<dbReference type="AlphaFoldDB" id="A0A4Y2TQN0"/>
<dbReference type="OrthoDB" id="616263at2759"/>
<organism evidence="1 2">
    <name type="scientific">Araneus ventricosus</name>
    <name type="common">Orbweaver spider</name>
    <name type="synonym">Epeira ventricosa</name>
    <dbReference type="NCBI Taxonomy" id="182803"/>
    <lineage>
        <taxon>Eukaryota</taxon>
        <taxon>Metazoa</taxon>
        <taxon>Ecdysozoa</taxon>
        <taxon>Arthropoda</taxon>
        <taxon>Chelicerata</taxon>
        <taxon>Arachnida</taxon>
        <taxon>Araneae</taxon>
        <taxon>Araneomorphae</taxon>
        <taxon>Entelegynae</taxon>
        <taxon>Araneoidea</taxon>
        <taxon>Araneidae</taxon>
        <taxon>Araneus</taxon>
    </lineage>
</organism>
<proteinExistence type="predicted"/>
<dbReference type="EMBL" id="BGPR01029552">
    <property type="protein sequence ID" value="GBO01386.1"/>
    <property type="molecule type" value="Genomic_DNA"/>
</dbReference>
<keyword evidence="2" id="KW-1185">Reference proteome</keyword>
<evidence type="ECO:0000313" key="1">
    <source>
        <dbReference type="EMBL" id="GBO01386.1"/>
    </source>
</evidence>
<comment type="caution">
    <text evidence="1">The sequence shown here is derived from an EMBL/GenBank/DDBJ whole genome shotgun (WGS) entry which is preliminary data.</text>
</comment>
<protein>
    <submittedName>
        <fullName evidence="1">Uncharacterized protein</fullName>
    </submittedName>
</protein>
<evidence type="ECO:0000313" key="2">
    <source>
        <dbReference type="Proteomes" id="UP000499080"/>
    </source>
</evidence>
<accession>A0A4Y2TQN0</accession>
<sequence length="129" mass="14975">MIGRLCRMASRWTSDYFLFPKLKEYLSGTRFSSDISNMKTAAVNWINGQGCDFYQVGLNKLEEADRGPGNCQKSWMVPKWECEKKYVLIDMRTPKNNFPFALLPSPLILKKSLSPVDLRIFQTRWRGNS</sequence>
<gene>
    <name evidence="1" type="ORF">AVEN_267471_1</name>
</gene>